<evidence type="ECO:0000259" key="3">
    <source>
        <dbReference type="PROSITE" id="PS51186"/>
    </source>
</evidence>
<feature type="domain" description="N-acetyltransferase" evidence="3">
    <location>
        <begin position="4"/>
        <end position="169"/>
    </location>
</feature>
<dbReference type="SUPFAM" id="SSF55729">
    <property type="entry name" value="Acyl-CoA N-acyltransferases (Nat)"/>
    <property type="match status" value="1"/>
</dbReference>
<keyword evidence="2 4" id="KW-0012">Acyltransferase</keyword>
<dbReference type="EMBL" id="CP073910">
    <property type="protein sequence ID" value="QUT08232.1"/>
    <property type="molecule type" value="Genomic_DNA"/>
</dbReference>
<proteinExistence type="predicted"/>
<dbReference type="KEGG" id="spph:KFK14_11715"/>
<keyword evidence="1 4" id="KW-0808">Transferase</keyword>
<dbReference type="Gene3D" id="3.40.630.30">
    <property type="match status" value="1"/>
</dbReference>
<protein>
    <submittedName>
        <fullName evidence="4">GNAT family N-acetyltransferase</fullName>
        <ecNumber evidence="4">2.3.1.-</ecNumber>
    </submittedName>
</protein>
<dbReference type="PANTHER" id="PTHR43877:SF2">
    <property type="entry name" value="AMINOALKYLPHOSPHONATE N-ACETYLTRANSFERASE-RELATED"/>
    <property type="match status" value="1"/>
</dbReference>
<dbReference type="EC" id="2.3.1.-" evidence="4"/>
<accession>A0A975Q444</accession>
<dbReference type="PROSITE" id="PS51186">
    <property type="entry name" value="GNAT"/>
    <property type="match status" value="1"/>
</dbReference>
<keyword evidence="5" id="KW-1185">Reference proteome</keyword>
<dbReference type="InterPro" id="IPR016181">
    <property type="entry name" value="Acyl_CoA_acyltransferase"/>
</dbReference>
<evidence type="ECO:0000313" key="5">
    <source>
        <dbReference type="Proteomes" id="UP000681425"/>
    </source>
</evidence>
<dbReference type="Proteomes" id="UP000681425">
    <property type="component" value="Chromosome"/>
</dbReference>
<reference evidence="4" key="1">
    <citation type="submission" date="2021-04" db="EMBL/GenBank/DDBJ databases">
        <title>Isolation of p-tert-butylphenol degrading bacteria Sphingobium phenoxybenzoativorans Tas13 from active sludge.</title>
        <authorList>
            <person name="Li Y."/>
        </authorList>
    </citation>
    <scope>NUCLEOTIDE SEQUENCE</scope>
    <source>
        <strain evidence="4">Tas13</strain>
    </source>
</reference>
<dbReference type="InterPro" id="IPR000182">
    <property type="entry name" value="GNAT_dom"/>
</dbReference>
<dbReference type="AlphaFoldDB" id="A0A975Q444"/>
<gene>
    <name evidence="4" type="ORF">KFK14_11715</name>
</gene>
<dbReference type="GO" id="GO:0016747">
    <property type="term" value="F:acyltransferase activity, transferring groups other than amino-acyl groups"/>
    <property type="evidence" value="ECO:0007669"/>
    <property type="project" value="InterPro"/>
</dbReference>
<sequence>MDHPEARPATTADLPEVHALIESAYRGDTAKAGWTHEADLLEGPRTSLEALEAILGNPDELLLLFRDGSAIIGCVHLTRLSATSAYFGLLTVQPGRQSGGLGKHIIATAEREAMRRFGARTMELSVVSQRPELIAYYTRRGYIETGDMKPFPIPLDPPFFLAVMRKPLENTI</sequence>
<dbReference type="Pfam" id="PF00583">
    <property type="entry name" value="Acetyltransf_1"/>
    <property type="match status" value="1"/>
</dbReference>
<organism evidence="4 5">
    <name type="scientific">Sphingobium phenoxybenzoativorans</name>
    <dbReference type="NCBI Taxonomy" id="1592790"/>
    <lineage>
        <taxon>Bacteria</taxon>
        <taxon>Pseudomonadati</taxon>
        <taxon>Pseudomonadota</taxon>
        <taxon>Alphaproteobacteria</taxon>
        <taxon>Sphingomonadales</taxon>
        <taxon>Sphingomonadaceae</taxon>
        <taxon>Sphingobium</taxon>
    </lineage>
</organism>
<dbReference type="PANTHER" id="PTHR43877">
    <property type="entry name" value="AMINOALKYLPHOSPHONATE N-ACETYLTRANSFERASE-RELATED-RELATED"/>
    <property type="match status" value="1"/>
</dbReference>
<evidence type="ECO:0000313" key="4">
    <source>
        <dbReference type="EMBL" id="QUT08232.1"/>
    </source>
</evidence>
<name>A0A975Q444_9SPHN</name>
<dbReference type="InterPro" id="IPR050832">
    <property type="entry name" value="Bact_Acetyltransf"/>
</dbReference>
<evidence type="ECO:0000256" key="2">
    <source>
        <dbReference type="ARBA" id="ARBA00023315"/>
    </source>
</evidence>
<evidence type="ECO:0000256" key="1">
    <source>
        <dbReference type="ARBA" id="ARBA00022679"/>
    </source>
</evidence>